<keyword evidence="4" id="KW-1185">Reference proteome</keyword>
<dbReference type="GO" id="GO:0006139">
    <property type="term" value="P:nucleobase-containing compound metabolic process"/>
    <property type="evidence" value="ECO:0007669"/>
    <property type="project" value="InterPro"/>
</dbReference>
<dbReference type="InterPro" id="IPR002121">
    <property type="entry name" value="HRDC_dom"/>
</dbReference>
<dbReference type="PANTHER" id="PTHR47649">
    <property type="entry name" value="RIBONUCLEASE D"/>
    <property type="match status" value="1"/>
</dbReference>
<dbReference type="InterPro" id="IPR002562">
    <property type="entry name" value="3'-5'_exonuclease_dom"/>
</dbReference>
<dbReference type="RefSeq" id="WP_160954149.1">
    <property type="nucleotide sequence ID" value="NZ_WWEQ01000072.1"/>
</dbReference>
<accession>A0A6N9H9K7</accession>
<proteinExistence type="predicted"/>
<dbReference type="InterPro" id="IPR012337">
    <property type="entry name" value="RNaseH-like_sf"/>
</dbReference>
<dbReference type="AlphaFoldDB" id="A0A6N9H9K7"/>
<dbReference type="Gene3D" id="3.30.420.10">
    <property type="entry name" value="Ribonuclease H-like superfamily/Ribonuclease H"/>
    <property type="match status" value="1"/>
</dbReference>
<dbReference type="InterPro" id="IPR051086">
    <property type="entry name" value="RNase_D-like"/>
</dbReference>
<dbReference type="GO" id="GO:0000166">
    <property type="term" value="F:nucleotide binding"/>
    <property type="evidence" value="ECO:0007669"/>
    <property type="project" value="InterPro"/>
</dbReference>
<dbReference type="InterPro" id="IPR041605">
    <property type="entry name" value="Exo_C"/>
</dbReference>
<dbReference type="InterPro" id="IPR010997">
    <property type="entry name" value="HRDC-like_sf"/>
</dbReference>
<dbReference type="GO" id="GO:0008408">
    <property type="term" value="F:3'-5' exonuclease activity"/>
    <property type="evidence" value="ECO:0007669"/>
    <property type="project" value="InterPro"/>
</dbReference>
<evidence type="ECO:0000313" key="4">
    <source>
        <dbReference type="Proteomes" id="UP000469215"/>
    </source>
</evidence>
<protein>
    <submittedName>
        <fullName evidence="3">Ribonuclease D</fullName>
    </submittedName>
</protein>
<evidence type="ECO:0000256" key="1">
    <source>
        <dbReference type="SAM" id="MobiDB-lite"/>
    </source>
</evidence>
<dbReference type="SUPFAM" id="SSF53098">
    <property type="entry name" value="Ribonuclease H-like"/>
    <property type="match status" value="1"/>
</dbReference>
<dbReference type="EMBL" id="WWEQ01000072">
    <property type="protein sequence ID" value="MYM20737.1"/>
    <property type="molecule type" value="Genomic_DNA"/>
</dbReference>
<dbReference type="CDD" id="cd06142">
    <property type="entry name" value="RNaseD_exo"/>
    <property type="match status" value="1"/>
</dbReference>
<comment type="caution">
    <text evidence="3">The sequence shown here is derived from an EMBL/GenBank/DDBJ whole genome shotgun (WGS) entry which is preliminary data.</text>
</comment>
<dbReference type="Pfam" id="PF01612">
    <property type="entry name" value="DNA_pol_A_exo1"/>
    <property type="match status" value="1"/>
</dbReference>
<dbReference type="SMART" id="SM00474">
    <property type="entry name" value="35EXOc"/>
    <property type="match status" value="1"/>
</dbReference>
<dbReference type="InterPro" id="IPR036397">
    <property type="entry name" value="RNaseH_sf"/>
</dbReference>
<dbReference type="Pfam" id="PF00570">
    <property type="entry name" value="HRDC"/>
    <property type="match status" value="1"/>
</dbReference>
<name>A0A6N9H9K7_9MICO</name>
<dbReference type="InterPro" id="IPR044876">
    <property type="entry name" value="HRDC_dom_sf"/>
</dbReference>
<dbReference type="Gene3D" id="1.10.150.80">
    <property type="entry name" value="HRDC domain"/>
    <property type="match status" value="2"/>
</dbReference>
<dbReference type="SUPFAM" id="SSF47819">
    <property type="entry name" value="HRDC-like"/>
    <property type="match status" value="1"/>
</dbReference>
<dbReference type="Pfam" id="PF18305">
    <property type="entry name" value="DNA_pol_A_exoN"/>
    <property type="match status" value="1"/>
</dbReference>
<dbReference type="GO" id="GO:0003676">
    <property type="term" value="F:nucleic acid binding"/>
    <property type="evidence" value="ECO:0007669"/>
    <property type="project" value="InterPro"/>
</dbReference>
<gene>
    <name evidence="3" type="ORF">GSY69_12395</name>
</gene>
<dbReference type="PANTHER" id="PTHR47649:SF1">
    <property type="entry name" value="RIBONUCLEASE D"/>
    <property type="match status" value="1"/>
</dbReference>
<organism evidence="3 4">
    <name type="scientific">Brevibacterium rongguiense</name>
    <dbReference type="NCBI Taxonomy" id="2695267"/>
    <lineage>
        <taxon>Bacteria</taxon>
        <taxon>Bacillati</taxon>
        <taxon>Actinomycetota</taxon>
        <taxon>Actinomycetes</taxon>
        <taxon>Micrococcales</taxon>
        <taxon>Brevibacteriaceae</taxon>
        <taxon>Brevibacterium</taxon>
    </lineage>
</organism>
<sequence>MSSNRVDESLPLLERPAGGVPPVIDTAEGMAAAAAALAAGTGAVGVDAERASGIRYGGRAFLIQLKRAGAGIVLLDPEALGDLSPIDAALRGTEWILHAATQDLPCLAEVGMRPDRLFDTELAARLLGTAHFGLASLVGEFLGVRLAKEHSNVDWSARPLPADWLAYAALDVELLDELRAALAQRLADEGKSEFARQEFEHLRGFRPAEHAEPWRRTHGLGALKSRRALGRVRAMWAVRDDLAEERDVAPSRIVADRMLIAYAQANLRSAADLQRMRGHRRPTPADARLLFHALAAADKLPDEQMPPRRAPDDRQPGGRVDREVVKDRLGRMKAAVAQVAAELGMAHDVLLTPRYVKALAAQPEVGDAEAVAAFLTAQGARPWQVEHTAAALAAAGA</sequence>
<dbReference type="PROSITE" id="PS50967">
    <property type="entry name" value="HRDC"/>
    <property type="match status" value="1"/>
</dbReference>
<evidence type="ECO:0000313" key="3">
    <source>
        <dbReference type="EMBL" id="MYM20737.1"/>
    </source>
</evidence>
<reference evidence="3 4" key="1">
    <citation type="submission" date="2020-01" db="EMBL/GenBank/DDBJ databases">
        <authorList>
            <person name="Deng T."/>
        </authorList>
    </citation>
    <scope>NUCLEOTIDE SEQUENCE [LARGE SCALE GENOMIC DNA]</scope>
    <source>
        <strain evidence="3 4">5221</strain>
    </source>
</reference>
<dbReference type="Proteomes" id="UP000469215">
    <property type="component" value="Unassembled WGS sequence"/>
</dbReference>
<evidence type="ECO:0000259" key="2">
    <source>
        <dbReference type="PROSITE" id="PS50967"/>
    </source>
</evidence>
<feature type="region of interest" description="Disordered" evidence="1">
    <location>
        <begin position="300"/>
        <end position="320"/>
    </location>
</feature>
<feature type="domain" description="HRDC" evidence="2">
    <location>
        <begin position="225"/>
        <end position="304"/>
    </location>
</feature>